<evidence type="ECO:0000313" key="2">
    <source>
        <dbReference type="EMBL" id="ABK43596.1"/>
    </source>
</evidence>
<dbReference type="EMBL" id="CP000471">
    <property type="protein sequence ID" value="ABK43596.1"/>
    <property type="molecule type" value="Genomic_DNA"/>
</dbReference>
<evidence type="ECO:0000313" key="3">
    <source>
        <dbReference type="Proteomes" id="UP000002586"/>
    </source>
</evidence>
<protein>
    <submittedName>
        <fullName evidence="2">Uncharacterized protein</fullName>
    </submittedName>
</protein>
<dbReference type="STRING" id="156889.Mmc1_1078"/>
<name>A0L6K3_MAGMM</name>
<reference evidence="2 3" key="2">
    <citation type="journal article" date="2012" name="Int. J. Syst. Evol. Microbiol.">
        <title>Magnetococcus marinus gen. nov., sp. nov., a marine, magnetotactic bacterium that represents a novel lineage (Magnetococcaceae fam. nov.; Magnetococcales ord. nov.) at the base of the Alphaproteobacteria.</title>
        <authorList>
            <person name="Bazylinski D.A."/>
            <person name="Williams T.J."/>
            <person name="Lefevre C.T."/>
            <person name="Berg R.J."/>
            <person name="Zhang C.L."/>
            <person name="Bowser S.S."/>
            <person name="Dean A.J."/>
            <person name="Beveridge T.J."/>
        </authorList>
    </citation>
    <scope>NUCLEOTIDE SEQUENCE [LARGE SCALE GENOMIC DNA]</scope>
    <source>
        <strain evidence="3">ATCC BAA-1437 / JCM 17883 / MC-1</strain>
    </source>
</reference>
<proteinExistence type="predicted"/>
<sequence>MNTLQAPRTPFFSILCDCGLPRTEHTPCPQRDNHTEEALHPGHAKNSPSTALPPLVYAQSNDHLHKKQSDPTTIEIDPLRALTGAKLAPSRPKSYRPPIPLLIAAPPS</sequence>
<feature type="compositionally biased region" description="Basic and acidic residues" evidence="1">
    <location>
        <begin position="31"/>
        <end position="40"/>
    </location>
</feature>
<evidence type="ECO:0000256" key="1">
    <source>
        <dbReference type="SAM" id="MobiDB-lite"/>
    </source>
</evidence>
<dbReference type="HOGENOM" id="CLU_2193747_0_0_5"/>
<dbReference type="AlphaFoldDB" id="A0L6K3"/>
<keyword evidence="3" id="KW-1185">Reference proteome</keyword>
<gene>
    <name evidence="2" type="ordered locus">Mmc1_1078</name>
</gene>
<dbReference type="KEGG" id="mgm:Mmc1_1078"/>
<organism evidence="2 3">
    <name type="scientific">Magnetococcus marinus (strain ATCC BAA-1437 / JCM 17883 / MC-1)</name>
    <dbReference type="NCBI Taxonomy" id="156889"/>
    <lineage>
        <taxon>Bacteria</taxon>
        <taxon>Pseudomonadati</taxon>
        <taxon>Pseudomonadota</taxon>
        <taxon>Magnetococcia</taxon>
        <taxon>Magnetococcales</taxon>
        <taxon>Magnetococcaceae</taxon>
        <taxon>Magnetococcus</taxon>
    </lineage>
</organism>
<accession>A0L6K3</accession>
<dbReference type="Proteomes" id="UP000002586">
    <property type="component" value="Chromosome"/>
</dbReference>
<feature type="region of interest" description="Disordered" evidence="1">
    <location>
        <begin position="23"/>
        <end position="54"/>
    </location>
</feature>
<reference evidence="3" key="1">
    <citation type="journal article" date="2009" name="Appl. Environ. Microbiol.">
        <title>Complete genome sequence of the chemolithoautotrophic marine magnetotactic coccus strain MC-1.</title>
        <authorList>
            <person name="Schubbe S."/>
            <person name="Williams T.J."/>
            <person name="Xie G."/>
            <person name="Kiss H.E."/>
            <person name="Brettin T.S."/>
            <person name="Martinez D."/>
            <person name="Ross C.A."/>
            <person name="Schuler D."/>
            <person name="Cox B.L."/>
            <person name="Nealson K.H."/>
            <person name="Bazylinski D.A."/>
        </authorList>
    </citation>
    <scope>NUCLEOTIDE SEQUENCE [LARGE SCALE GENOMIC DNA]</scope>
    <source>
        <strain evidence="3">ATCC BAA-1437 / JCM 17883 / MC-1</strain>
    </source>
</reference>